<comment type="caution">
    <text evidence="6">The sequence shown here is derived from an EMBL/GenBank/DDBJ whole genome shotgun (WGS) entry which is preliminary data.</text>
</comment>
<dbReference type="Proteomes" id="UP000323317">
    <property type="component" value="Unassembled WGS sequence"/>
</dbReference>
<organism evidence="6 7">
    <name type="scientific">Rossellomorea vietnamensis</name>
    <dbReference type="NCBI Taxonomy" id="218284"/>
    <lineage>
        <taxon>Bacteria</taxon>
        <taxon>Bacillati</taxon>
        <taxon>Bacillota</taxon>
        <taxon>Bacilli</taxon>
        <taxon>Bacillales</taxon>
        <taxon>Bacillaceae</taxon>
        <taxon>Rossellomorea</taxon>
    </lineage>
</organism>
<evidence type="ECO:0000256" key="2">
    <source>
        <dbReference type="ARBA" id="ARBA00022741"/>
    </source>
</evidence>
<dbReference type="Pfam" id="PF12945">
    <property type="entry name" value="PilZNR"/>
    <property type="match status" value="1"/>
</dbReference>
<evidence type="ECO:0000256" key="1">
    <source>
        <dbReference type="ARBA" id="ARBA00022636"/>
    </source>
</evidence>
<dbReference type="Pfam" id="PF07238">
    <property type="entry name" value="PilZ"/>
    <property type="match status" value="1"/>
</dbReference>
<keyword evidence="2" id="KW-0547">Nucleotide-binding</keyword>
<dbReference type="EMBL" id="VTEH01000003">
    <property type="protein sequence ID" value="TYR76439.1"/>
    <property type="molecule type" value="Genomic_DNA"/>
</dbReference>
<dbReference type="RefSeq" id="WP_148945937.1">
    <property type="nucleotide sequence ID" value="NZ_VTEH01000003.1"/>
</dbReference>
<evidence type="ECO:0000256" key="3">
    <source>
        <dbReference type="ARBA" id="ARBA00023143"/>
    </source>
</evidence>
<accession>A0A5D4KHT8</accession>
<dbReference type="AlphaFoldDB" id="A0A5D4KHT8"/>
<reference evidence="6 7" key="1">
    <citation type="submission" date="2019-08" db="EMBL/GenBank/DDBJ databases">
        <title>Bacillus genomes from the desert of Cuatro Cienegas, Coahuila.</title>
        <authorList>
            <person name="Olmedo-Alvarez G."/>
        </authorList>
    </citation>
    <scope>NUCLEOTIDE SEQUENCE [LARGE SCALE GENOMIC DNA]</scope>
    <source>
        <strain evidence="6 7">CH40_1T</strain>
    </source>
</reference>
<evidence type="ECO:0000313" key="6">
    <source>
        <dbReference type="EMBL" id="TYR76439.1"/>
    </source>
</evidence>
<keyword evidence="3" id="KW-0975">Bacterial flagellum</keyword>
<dbReference type="GO" id="GO:0035438">
    <property type="term" value="F:cyclic-di-GMP binding"/>
    <property type="evidence" value="ECO:0007669"/>
    <property type="project" value="InterPro"/>
</dbReference>
<protein>
    <submittedName>
        <fullName evidence="6">Pilus assembly protein PilZ</fullName>
    </submittedName>
</protein>
<proteinExistence type="predicted"/>
<dbReference type="InterPro" id="IPR012349">
    <property type="entry name" value="Split_barrel_FMN-bd"/>
</dbReference>
<keyword evidence="1" id="KW-0973">c-di-GMP</keyword>
<dbReference type="InterPro" id="IPR009875">
    <property type="entry name" value="PilZ_domain"/>
</dbReference>
<evidence type="ECO:0000259" key="5">
    <source>
        <dbReference type="Pfam" id="PF12945"/>
    </source>
</evidence>
<dbReference type="Gene3D" id="2.30.110.10">
    <property type="entry name" value="Electron Transport, Fmn-binding Protein, Chain A"/>
    <property type="match status" value="1"/>
</dbReference>
<dbReference type="SUPFAM" id="SSF141371">
    <property type="entry name" value="PilZ domain-like"/>
    <property type="match status" value="2"/>
</dbReference>
<name>A0A5D4KHT8_9BACI</name>
<feature type="domain" description="PilZ" evidence="4">
    <location>
        <begin position="98"/>
        <end position="203"/>
    </location>
</feature>
<sequence length="216" mass="24697">MLKIGTTLTLEPIQTDKAEKFRCKAVEFKDSKLYIDYPVHTETERTVFLIDGTQLKVSFVYNENTVFSFQTEVTGRKKSNIPMICLHYPGDGELVKVQRRQFVRVETSVDAAVITPSASYTTITTDLSAGGCAVKVHKDHRYEAGMEVEIILVLLMQTGEYHYFNVPGKVVRVWDKGSGRIASLEFNELKDNQQQNILRFCFERQLSLRNKGLVEY</sequence>
<dbReference type="Gene3D" id="2.40.10.220">
    <property type="entry name" value="predicted glycosyltransferase like domains"/>
    <property type="match status" value="1"/>
</dbReference>
<dbReference type="InterPro" id="IPR009926">
    <property type="entry name" value="T3SS_YcgR_PilZN"/>
</dbReference>
<gene>
    <name evidence="6" type="ORF">FZC79_06035</name>
</gene>
<evidence type="ECO:0000313" key="7">
    <source>
        <dbReference type="Proteomes" id="UP000323317"/>
    </source>
</evidence>
<feature type="domain" description="Type III secretion system flagellar brake protein YcgR PilZN" evidence="5">
    <location>
        <begin position="3"/>
        <end position="89"/>
    </location>
</feature>
<evidence type="ECO:0000259" key="4">
    <source>
        <dbReference type="Pfam" id="PF07238"/>
    </source>
</evidence>